<evidence type="ECO:0008006" key="3">
    <source>
        <dbReference type="Google" id="ProtNLM"/>
    </source>
</evidence>
<feature type="transmembrane region" description="Helical" evidence="1">
    <location>
        <begin position="52"/>
        <end position="72"/>
    </location>
</feature>
<dbReference type="AlphaFoldDB" id="A0A6N3EH41"/>
<keyword evidence="1" id="KW-1133">Transmembrane helix</keyword>
<accession>A0A6N3EH41</accession>
<evidence type="ECO:0000313" key="2">
    <source>
        <dbReference type="EMBL" id="VYU37783.1"/>
    </source>
</evidence>
<name>A0A6N3EH41_9BACT</name>
<dbReference type="EMBL" id="CACRUT010000015">
    <property type="protein sequence ID" value="VYU37783.1"/>
    <property type="molecule type" value="Genomic_DNA"/>
</dbReference>
<reference evidence="2" key="1">
    <citation type="submission" date="2019-11" db="EMBL/GenBank/DDBJ databases">
        <authorList>
            <person name="Feng L."/>
        </authorList>
    </citation>
    <scope>NUCLEOTIDE SEQUENCE</scope>
    <source>
        <strain evidence="2">PclaraLFYP37</strain>
    </source>
</reference>
<protein>
    <recommendedName>
        <fullName evidence="3">DUF975 family protein</fullName>
    </recommendedName>
</protein>
<dbReference type="RefSeq" id="WP_412442090.1">
    <property type="nucleotide sequence ID" value="NZ_CACRUT010000015.1"/>
</dbReference>
<organism evidence="2">
    <name type="scientific">Paraprevotella clara</name>
    <dbReference type="NCBI Taxonomy" id="454154"/>
    <lineage>
        <taxon>Bacteria</taxon>
        <taxon>Pseudomonadati</taxon>
        <taxon>Bacteroidota</taxon>
        <taxon>Bacteroidia</taxon>
        <taxon>Bacteroidales</taxon>
        <taxon>Prevotellaceae</taxon>
        <taxon>Paraprevotella</taxon>
    </lineage>
</organism>
<evidence type="ECO:0000256" key="1">
    <source>
        <dbReference type="SAM" id="Phobius"/>
    </source>
</evidence>
<dbReference type="InterPro" id="IPR010380">
    <property type="entry name" value="DUF975"/>
</dbReference>
<keyword evidence="1" id="KW-0472">Membrane</keyword>
<feature type="transmembrane region" description="Helical" evidence="1">
    <location>
        <begin position="93"/>
        <end position="117"/>
    </location>
</feature>
<keyword evidence="1" id="KW-0812">Transmembrane</keyword>
<dbReference type="Pfam" id="PF06161">
    <property type="entry name" value="DUF975"/>
    <property type="match status" value="1"/>
</dbReference>
<feature type="transmembrane region" description="Helical" evidence="1">
    <location>
        <begin position="20"/>
        <end position="40"/>
    </location>
</feature>
<feature type="transmembrane region" description="Helical" evidence="1">
    <location>
        <begin position="156"/>
        <end position="181"/>
    </location>
</feature>
<proteinExistence type="predicted"/>
<gene>
    <name evidence="2" type="ORF">PCLFYP37_02681</name>
</gene>
<dbReference type="PANTHER" id="PTHR40076:SF1">
    <property type="entry name" value="MEMBRANE PROTEIN"/>
    <property type="match status" value="1"/>
</dbReference>
<dbReference type="PANTHER" id="PTHR40076">
    <property type="entry name" value="MEMBRANE PROTEIN-RELATED"/>
    <property type="match status" value="1"/>
</dbReference>
<sequence length="207" mass="23174">MIRSASEMRAVARASLSGKWGGAVMVTLVYLAVMGVLPAGIDLKVYDGVGSIIQLVLMPLGWSMSVLFLDNLRSGDEYKVGQLFEGFRDYTRVAGTMILTGIYTFLWTLLLIVPGIIKSFSYAMTAFVLRDNPELKFNGAIEKSMKMMDGHKFDLFYLYLTFIGWRLLCILTLGIGLLWFVPYMQSALAHFYEDVKAEYEAAQAQGE</sequence>